<organism evidence="1 2">
    <name type="scientific">Paramecium octaurelia</name>
    <dbReference type="NCBI Taxonomy" id="43137"/>
    <lineage>
        <taxon>Eukaryota</taxon>
        <taxon>Sar</taxon>
        <taxon>Alveolata</taxon>
        <taxon>Ciliophora</taxon>
        <taxon>Intramacronucleata</taxon>
        <taxon>Oligohymenophorea</taxon>
        <taxon>Peniculida</taxon>
        <taxon>Parameciidae</taxon>
        <taxon>Paramecium</taxon>
    </lineage>
</organism>
<name>A0A8S1WEJ5_PAROT</name>
<accession>A0A8S1WEJ5</accession>
<proteinExistence type="predicted"/>
<gene>
    <name evidence="1" type="ORF">POCTA_138.1.T0930004</name>
</gene>
<dbReference type="Proteomes" id="UP000683925">
    <property type="component" value="Unassembled WGS sequence"/>
</dbReference>
<evidence type="ECO:0000313" key="2">
    <source>
        <dbReference type="Proteomes" id="UP000683925"/>
    </source>
</evidence>
<protein>
    <submittedName>
        <fullName evidence="1">Uncharacterized protein</fullName>
    </submittedName>
</protein>
<reference evidence="1" key="1">
    <citation type="submission" date="2021-01" db="EMBL/GenBank/DDBJ databases">
        <authorList>
            <consortium name="Genoscope - CEA"/>
            <person name="William W."/>
        </authorList>
    </citation>
    <scope>NUCLEOTIDE SEQUENCE</scope>
</reference>
<comment type="caution">
    <text evidence="1">The sequence shown here is derived from an EMBL/GenBank/DDBJ whole genome shotgun (WGS) entry which is preliminary data.</text>
</comment>
<dbReference type="EMBL" id="CAJJDP010000092">
    <property type="protein sequence ID" value="CAD8188528.1"/>
    <property type="molecule type" value="Genomic_DNA"/>
</dbReference>
<dbReference type="AlphaFoldDB" id="A0A8S1WEJ5"/>
<sequence length="61" mass="7173">MFLVTIVKLEYQKLILLQSRPWSIVVILSPLIKILIGINLEQTQSQSQFRISKNSRIYLEK</sequence>
<keyword evidence="2" id="KW-1185">Reference proteome</keyword>
<evidence type="ECO:0000313" key="1">
    <source>
        <dbReference type="EMBL" id="CAD8188528.1"/>
    </source>
</evidence>